<keyword evidence="3" id="KW-1185">Reference proteome</keyword>
<evidence type="ECO:0000313" key="2">
    <source>
        <dbReference type="EMBL" id="KVE30383.1"/>
    </source>
</evidence>
<dbReference type="AlphaFoldDB" id="A0A118DR11"/>
<dbReference type="EMBL" id="LOWA01000004">
    <property type="protein sequence ID" value="KVE30383.1"/>
    <property type="molecule type" value="Genomic_DNA"/>
</dbReference>
<evidence type="ECO:0000256" key="1">
    <source>
        <dbReference type="SAM" id="Phobius"/>
    </source>
</evidence>
<feature type="transmembrane region" description="Helical" evidence="1">
    <location>
        <begin position="42"/>
        <end position="60"/>
    </location>
</feature>
<gene>
    <name evidence="2" type="ORF">WS67_03110</name>
</gene>
<name>A0A118DR11_9BURK</name>
<sequence length="228" mass="25288">MTPRVASGFASLLDPRKQRARLGGFNLLPYRARAARRLRRRVFGEMAAAVCIGMAGVALWCAGRVIERAHFDAQRVSMERRLAAWAPQLKEAQRLAGLRDAERDRIARAAERAVFRTRTVDLFEALQRLNYDSVRLTSIRSDGHDARLEANAFEHAAAVRWLHELERAQRGWTIEVAGLQAARDAQAGGGLHAGRSLAFSVRIRWPLPPGARVGGAVASVQHDRREGA</sequence>
<dbReference type="RefSeq" id="WP_059512418.1">
    <property type="nucleotide sequence ID" value="NZ_LOWA01000004.1"/>
</dbReference>
<accession>A0A118DR11</accession>
<keyword evidence="1" id="KW-1133">Transmembrane helix</keyword>
<protein>
    <submittedName>
        <fullName evidence="2">Fimbrial protein</fullName>
    </submittedName>
</protein>
<dbReference type="Proteomes" id="UP000062788">
    <property type="component" value="Unassembled WGS sequence"/>
</dbReference>
<reference evidence="2 3" key="1">
    <citation type="submission" date="2015-11" db="EMBL/GenBank/DDBJ databases">
        <title>Expanding the genomic diversity of Burkholderia species for the development of highly accurate diagnostics.</title>
        <authorList>
            <person name="Sahl J."/>
            <person name="Keim P."/>
            <person name="Wagner D."/>
        </authorList>
    </citation>
    <scope>NUCLEOTIDE SEQUENCE [LARGE SCALE GENOMIC DNA]</scope>
    <source>
        <strain evidence="2 3">TSV85</strain>
    </source>
</reference>
<organism evidence="2 3">
    <name type="scientific">Burkholderia singularis</name>
    <dbReference type="NCBI Taxonomy" id="1503053"/>
    <lineage>
        <taxon>Bacteria</taxon>
        <taxon>Pseudomonadati</taxon>
        <taxon>Pseudomonadota</taxon>
        <taxon>Betaproteobacteria</taxon>
        <taxon>Burkholderiales</taxon>
        <taxon>Burkholderiaceae</taxon>
        <taxon>Burkholderia</taxon>
        <taxon>pseudomallei group</taxon>
    </lineage>
</organism>
<proteinExistence type="predicted"/>
<evidence type="ECO:0000313" key="3">
    <source>
        <dbReference type="Proteomes" id="UP000062788"/>
    </source>
</evidence>
<comment type="caution">
    <text evidence="2">The sequence shown here is derived from an EMBL/GenBank/DDBJ whole genome shotgun (WGS) entry which is preliminary data.</text>
</comment>
<keyword evidence="1" id="KW-0472">Membrane</keyword>
<keyword evidence="1" id="KW-0812">Transmembrane</keyword>